<protein>
    <submittedName>
        <fullName evidence="3">Uncharacterized protein</fullName>
    </submittedName>
</protein>
<feature type="transmembrane region" description="Helical" evidence="2">
    <location>
        <begin position="19"/>
        <end position="39"/>
    </location>
</feature>
<keyword evidence="2" id="KW-0472">Membrane</keyword>
<name>A0A0B6YY09_9EUPU</name>
<evidence type="ECO:0000313" key="3">
    <source>
        <dbReference type="EMBL" id="CEK60982.1"/>
    </source>
</evidence>
<evidence type="ECO:0000256" key="2">
    <source>
        <dbReference type="SAM" id="Phobius"/>
    </source>
</evidence>
<keyword evidence="2" id="KW-1133">Transmembrane helix</keyword>
<evidence type="ECO:0000256" key="1">
    <source>
        <dbReference type="SAM" id="MobiDB-lite"/>
    </source>
</evidence>
<accession>A0A0B6YY09</accession>
<gene>
    <name evidence="3" type="primary">ORF40947</name>
</gene>
<proteinExistence type="predicted"/>
<keyword evidence="2" id="KW-0812">Transmembrane</keyword>
<dbReference type="EMBL" id="HACG01014117">
    <property type="protein sequence ID" value="CEK60982.1"/>
    <property type="molecule type" value="Transcribed_RNA"/>
</dbReference>
<dbReference type="AlphaFoldDB" id="A0A0B6YY09"/>
<reference evidence="3" key="1">
    <citation type="submission" date="2014-12" db="EMBL/GenBank/DDBJ databases">
        <title>Insight into the proteome of Arion vulgaris.</title>
        <authorList>
            <person name="Aradska J."/>
            <person name="Bulat T."/>
            <person name="Smidak R."/>
            <person name="Sarate P."/>
            <person name="Gangsoo J."/>
            <person name="Sialana F."/>
            <person name="Bilban M."/>
            <person name="Lubec G."/>
        </authorList>
    </citation>
    <scope>NUCLEOTIDE SEQUENCE</scope>
    <source>
        <tissue evidence="3">Skin</tissue>
    </source>
</reference>
<feature type="non-terminal residue" evidence="3">
    <location>
        <position position="1"/>
    </location>
</feature>
<organism evidence="3">
    <name type="scientific">Arion vulgaris</name>
    <dbReference type="NCBI Taxonomy" id="1028688"/>
    <lineage>
        <taxon>Eukaryota</taxon>
        <taxon>Metazoa</taxon>
        <taxon>Spiralia</taxon>
        <taxon>Lophotrochozoa</taxon>
        <taxon>Mollusca</taxon>
        <taxon>Gastropoda</taxon>
        <taxon>Heterobranchia</taxon>
        <taxon>Euthyneura</taxon>
        <taxon>Panpulmonata</taxon>
        <taxon>Eupulmonata</taxon>
        <taxon>Stylommatophora</taxon>
        <taxon>Helicina</taxon>
        <taxon>Arionoidea</taxon>
        <taxon>Arionidae</taxon>
        <taxon>Arion</taxon>
    </lineage>
</organism>
<feature type="compositionally biased region" description="Low complexity" evidence="1">
    <location>
        <begin position="71"/>
        <end position="81"/>
    </location>
</feature>
<feature type="region of interest" description="Disordered" evidence="1">
    <location>
        <begin position="56"/>
        <end position="94"/>
    </location>
</feature>
<sequence>VCFNVHFCVRILDIQVSSFITVCIILSVIHIPFIFFFVLSGSSSLLSPNIVANPSYSGPSSISSHNHRAPSPHASQSSSHSTVPVGSELRGHLV</sequence>